<sequence>MPPKYKFRVTTARAAHKFKKRGPTASAQRSSMRRAIEESLRIAGPDVSLPCDSPSVRTEASTSSISEDSNVGSQPPSSPSFSSQPSTPSSLTSFSGPFTPASSISSAASSPASQAPSTPLQTSQRRQSTALLTFQAPSTPLQASQRRQPITPSTSSSTDDSEAGDNHSNGVPALRKGWYQVREIVSEARRAGKLTYLVEWEGVNPKTGVMWPASWINAKNVSASAVQAWGETKEAMKA</sequence>
<feature type="domain" description="Chromo" evidence="3">
    <location>
        <begin position="179"/>
        <end position="238"/>
    </location>
</feature>
<dbReference type="Proteomes" id="UP001295740">
    <property type="component" value="Unassembled WGS sequence"/>
</dbReference>
<evidence type="ECO:0000313" key="5">
    <source>
        <dbReference type="Proteomes" id="UP001295740"/>
    </source>
</evidence>
<evidence type="ECO:0000256" key="2">
    <source>
        <dbReference type="SAM" id="MobiDB-lite"/>
    </source>
</evidence>
<dbReference type="SUPFAM" id="SSF54160">
    <property type="entry name" value="Chromo domain-like"/>
    <property type="match status" value="1"/>
</dbReference>
<dbReference type="InterPro" id="IPR000953">
    <property type="entry name" value="Chromo/chromo_shadow_dom"/>
</dbReference>
<dbReference type="InterPro" id="IPR016197">
    <property type="entry name" value="Chromo-like_dom_sf"/>
</dbReference>
<feature type="region of interest" description="Disordered" evidence="2">
    <location>
        <begin position="1"/>
        <end position="172"/>
    </location>
</feature>
<accession>A0AAI8YJ48</accession>
<evidence type="ECO:0000259" key="3">
    <source>
        <dbReference type="PROSITE" id="PS50013"/>
    </source>
</evidence>
<reference evidence="4" key="1">
    <citation type="submission" date="2023-10" db="EMBL/GenBank/DDBJ databases">
        <authorList>
            <person name="Hackl T."/>
        </authorList>
    </citation>
    <scope>NUCLEOTIDE SEQUENCE</scope>
</reference>
<dbReference type="Gene3D" id="2.40.50.40">
    <property type="match status" value="1"/>
</dbReference>
<feature type="compositionally biased region" description="Low complexity" evidence="2">
    <location>
        <begin position="72"/>
        <end position="117"/>
    </location>
</feature>
<gene>
    <name evidence="4" type="ORF">KHLLAP_LOCUS7100</name>
</gene>
<dbReference type="GO" id="GO:0006338">
    <property type="term" value="P:chromatin remodeling"/>
    <property type="evidence" value="ECO:0007669"/>
    <property type="project" value="UniProtKB-ARBA"/>
</dbReference>
<proteinExistence type="predicted"/>
<keyword evidence="5" id="KW-1185">Reference proteome</keyword>
<protein>
    <submittedName>
        <fullName evidence="4">Uu.00g078180.m01.CDS01</fullName>
    </submittedName>
</protein>
<comment type="caution">
    <text evidence="4">The sequence shown here is derived from an EMBL/GenBank/DDBJ whole genome shotgun (WGS) entry which is preliminary data.</text>
</comment>
<dbReference type="EMBL" id="CAUWAG010000010">
    <property type="protein sequence ID" value="CAJ2506632.1"/>
    <property type="molecule type" value="Genomic_DNA"/>
</dbReference>
<comment type="subunit">
    <text evidence="1">Component of the NuA4 histone acetyltransferase complex.</text>
</comment>
<dbReference type="PROSITE" id="PS50013">
    <property type="entry name" value="CHROMO_2"/>
    <property type="match status" value="1"/>
</dbReference>
<feature type="compositionally biased region" description="Polar residues" evidence="2">
    <location>
        <begin position="118"/>
        <end position="152"/>
    </location>
</feature>
<evidence type="ECO:0000313" key="4">
    <source>
        <dbReference type="EMBL" id="CAJ2506632.1"/>
    </source>
</evidence>
<name>A0AAI8YJ48_9PEZI</name>
<dbReference type="AlphaFoldDB" id="A0AAI8YJ48"/>
<evidence type="ECO:0000256" key="1">
    <source>
        <dbReference type="ARBA" id="ARBA00011353"/>
    </source>
</evidence>
<feature type="compositionally biased region" description="Polar residues" evidence="2">
    <location>
        <begin position="55"/>
        <end position="71"/>
    </location>
</feature>
<organism evidence="4 5">
    <name type="scientific">Anthostomella pinea</name>
    <dbReference type="NCBI Taxonomy" id="933095"/>
    <lineage>
        <taxon>Eukaryota</taxon>
        <taxon>Fungi</taxon>
        <taxon>Dikarya</taxon>
        <taxon>Ascomycota</taxon>
        <taxon>Pezizomycotina</taxon>
        <taxon>Sordariomycetes</taxon>
        <taxon>Xylariomycetidae</taxon>
        <taxon>Xylariales</taxon>
        <taxon>Xylariaceae</taxon>
        <taxon>Anthostomella</taxon>
    </lineage>
</organism>